<evidence type="ECO:0000259" key="8">
    <source>
        <dbReference type="PROSITE" id="PS51192"/>
    </source>
</evidence>
<feature type="region of interest" description="Disordered" evidence="7">
    <location>
        <begin position="477"/>
        <end position="497"/>
    </location>
</feature>
<dbReference type="PROSITE" id="PS51192">
    <property type="entry name" value="HELICASE_ATP_BIND_1"/>
    <property type="match status" value="1"/>
</dbReference>
<evidence type="ECO:0000256" key="6">
    <source>
        <dbReference type="RuleBase" id="RU000492"/>
    </source>
</evidence>
<dbReference type="Gene3D" id="3.40.50.300">
    <property type="entry name" value="P-loop containing nucleotide triphosphate hydrolases"/>
    <property type="match status" value="2"/>
</dbReference>
<dbReference type="SMART" id="SM00490">
    <property type="entry name" value="HELICc"/>
    <property type="match status" value="1"/>
</dbReference>
<dbReference type="InterPro" id="IPR044742">
    <property type="entry name" value="DEAD/DEAH_RhlB"/>
</dbReference>
<organism evidence="10 11">
    <name type="scientific">Chloropicon roscoffensis</name>
    <dbReference type="NCBI Taxonomy" id="1461544"/>
    <lineage>
        <taxon>Eukaryota</taxon>
        <taxon>Viridiplantae</taxon>
        <taxon>Chlorophyta</taxon>
        <taxon>Chloropicophyceae</taxon>
        <taxon>Chloropicales</taxon>
        <taxon>Chloropicaceae</taxon>
        <taxon>Chloropicon</taxon>
    </lineage>
</organism>
<dbReference type="AlphaFoldDB" id="A0AAX4PLN6"/>
<evidence type="ECO:0000256" key="5">
    <source>
        <dbReference type="ARBA" id="ARBA00022840"/>
    </source>
</evidence>
<evidence type="ECO:0000313" key="10">
    <source>
        <dbReference type="EMBL" id="WZN67238.1"/>
    </source>
</evidence>
<dbReference type="GO" id="GO:0003676">
    <property type="term" value="F:nucleic acid binding"/>
    <property type="evidence" value="ECO:0007669"/>
    <property type="project" value="InterPro"/>
</dbReference>
<dbReference type="Proteomes" id="UP001472866">
    <property type="component" value="Chromosome 19"/>
</dbReference>
<dbReference type="GO" id="GO:0005829">
    <property type="term" value="C:cytosol"/>
    <property type="evidence" value="ECO:0007669"/>
    <property type="project" value="TreeGrafter"/>
</dbReference>
<name>A0AAX4PLN6_9CHLO</name>
<evidence type="ECO:0000256" key="3">
    <source>
        <dbReference type="ARBA" id="ARBA00022801"/>
    </source>
</evidence>
<keyword evidence="11" id="KW-1185">Reference proteome</keyword>
<dbReference type="SUPFAM" id="SSF52540">
    <property type="entry name" value="P-loop containing nucleoside triphosphate hydrolases"/>
    <property type="match status" value="1"/>
</dbReference>
<proteinExistence type="inferred from homology"/>
<evidence type="ECO:0000259" key="9">
    <source>
        <dbReference type="PROSITE" id="PS51194"/>
    </source>
</evidence>
<feature type="compositionally biased region" description="Basic residues" evidence="7">
    <location>
        <begin position="99"/>
        <end position="113"/>
    </location>
</feature>
<dbReference type="EMBL" id="CP151519">
    <property type="protein sequence ID" value="WZN67238.1"/>
    <property type="molecule type" value="Genomic_DNA"/>
</dbReference>
<dbReference type="Pfam" id="PF00270">
    <property type="entry name" value="DEAD"/>
    <property type="match status" value="1"/>
</dbReference>
<dbReference type="InterPro" id="IPR000629">
    <property type="entry name" value="RNA-helicase_DEAD-box_CS"/>
</dbReference>
<dbReference type="GO" id="GO:0016787">
    <property type="term" value="F:hydrolase activity"/>
    <property type="evidence" value="ECO:0007669"/>
    <property type="project" value="UniProtKB-KW"/>
</dbReference>
<feature type="domain" description="Helicase C-terminal" evidence="9">
    <location>
        <begin position="428"/>
        <end position="608"/>
    </location>
</feature>
<dbReference type="PANTHER" id="PTHR47959">
    <property type="entry name" value="ATP-DEPENDENT RNA HELICASE RHLE-RELATED"/>
    <property type="match status" value="1"/>
</dbReference>
<feature type="domain" description="Helicase ATP-binding" evidence="8">
    <location>
        <begin position="193"/>
        <end position="388"/>
    </location>
</feature>
<keyword evidence="2 6" id="KW-0547">Nucleotide-binding</keyword>
<reference evidence="10 11" key="1">
    <citation type="submission" date="2024-03" db="EMBL/GenBank/DDBJ databases">
        <title>Complete genome sequence of the green alga Chloropicon roscoffensis RCC1871.</title>
        <authorList>
            <person name="Lemieux C."/>
            <person name="Pombert J.-F."/>
            <person name="Otis C."/>
            <person name="Turmel M."/>
        </authorList>
    </citation>
    <scope>NUCLEOTIDE SEQUENCE [LARGE SCALE GENOMIC DNA]</scope>
    <source>
        <strain evidence="10 11">RCC1871</strain>
    </source>
</reference>
<dbReference type="Pfam" id="PF00271">
    <property type="entry name" value="Helicase_C"/>
    <property type="match status" value="1"/>
</dbReference>
<gene>
    <name evidence="10" type="ORF">HKI87_19g88110</name>
</gene>
<protein>
    <submittedName>
        <fullName evidence="10">DEAD-box ATP-dependent RNA helicase</fullName>
    </submittedName>
</protein>
<dbReference type="InterPro" id="IPR014001">
    <property type="entry name" value="Helicase_ATP-bd"/>
</dbReference>
<sequence length="633" mass="70113">MGRRRRDQAVVGGVGEKEEHFEIVASPGAPKSHQATPDARSQRQKKDWSDSDEDGDELEGQKRVRKKRRVGRKCGGMCYTPPPVPQALLRLDAKERKEKRNKKQRERKKHKRRRETEKLQSLDRETGRPTEARGDVMPTSRAVADAQDETLVPVTREDEAAMLSYLELMLTAQHGKAAAAEGFTPTEVQRLVWPVCLRGHDVRAKAETGTGKTFAFLFPLLRRMAQREPEQESDGNGGDRPVRTLVLVPTRELAKQVLATVTKLRPLTGQRGLCVTGGIPRAEQVEALETTRPDVVIATPGRLCDLIGTQSVDLSRCCHLVIDEADKMLQMGFDEDLQKIAKEVNRARAEGEGVCEEPTILQTLLFSATFPKALVKRCGTWLREGGTKMVDVTASEAEGSGGEGEGQTVSPNVTQVVHVCAEHKKEKKLMKYLEKIRFEAKEVEGSRHVPRVLVFVNTIKKARTLFASLHKQPLFNPVSPAKSRRKSGSGNSSGAATSCQVAMIHGKRNQRERQEAIQHFKGGKTNVLIATDIVGRGIHIPGLRHVVLYDFPPTLEQYVHRVGRTGRQQEKGTSYAFFTRNLAPIAPALVELLKSHDQSVDPHLEKFAEAAAKAMSAAANGKGEEQGEHDKVK</sequence>
<dbReference type="PROSITE" id="PS51194">
    <property type="entry name" value="HELICASE_CTER"/>
    <property type="match status" value="1"/>
</dbReference>
<feature type="region of interest" description="Disordered" evidence="7">
    <location>
        <begin position="1"/>
        <end position="136"/>
    </location>
</feature>
<comment type="similarity">
    <text evidence="1">Belongs to the DEAD box helicase family. DDX21/DDX50 subfamily.</text>
</comment>
<evidence type="ECO:0000256" key="1">
    <source>
        <dbReference type="ARBA" id="ARBA00006517"/>
    </source>
</evidence>
<dbReference type="CDD" id="cd18787">
    <property type="entry name" value="SF2_C_DEAD"/>
    <property type="match status" value="1"/>
</dbReference>
<dbReference type="GO" id="GO:0003724">
    <property type="term" value="F:RNA helicase activity"/>
    <property type="evidence" value="ECO:0007669"/>
    <property type="project" value="TreeGrafter"/>
</dbReference>
<dbReference type="CDD" id="cd00268">
    <property type="entry name" value="DEADc"/>
    <property type="match status" value="1"/>
</dbReference>
<dbReference type="InterPro" id="IPR001650">
    <property type="entry name" value="Helicase_C-like"/>
</dbReference>
<keyword evidence="5 6" id="KW-0067">ATP-binding</keyword>
<evidence type="ECO:0000256" key="7">
    <source>
        <dbReference type="SAM" id="MobiDB-lite"/>
    </source>
</evidence>
<evidence type="ECO:0000256" key="4">
    <source>
        <dbReference type="ARBA" id="ARBA00022806"/>
    </source>
</evidence>
<feature type="compositionally biased region" description="Basic and acidic residues" evidence="7">
    <location>
        <begin position="40"/>
        <end position="49"/>
    </location>
</feature>
<accession>A0AAX4PLN6</accession>
<dbReference type="GO" id="GO:0005524">
    <property type="term" value="F:ATP binding"/>
    <property type="evidence" value="ECO:0007669"/>
    <property type="project" value="UniProtKB-KW"/>
</dbReference>
<dbReference type="InterPro" id="IPR027417">
    <property type="entry name" value="P-loop_NTPase"/>
</dbReference>
<dbReference type="PANTHER" id="PTHR47959:SF1">
    <property type="entry name" value="ATP-DEPENDENT RNA HELICASE DBPA"/>
    <property type="match status" value="1"/>
</dbReference>
<evidence type="ECO:0000313" key="11">
    <source>
        <dbReference type="Proteomes" id="UP001472866"/>
    </source>
</evidence>
<dbReference type="InterPro" id="IPR011545">
    <property type="entry name" value="DEAD/DEAH_box_helicase_dom"/>
</dbReference>
<feature type="compositionally biased region" description="Basic residues" evidence="7">
    <location>
        <begin position="63"/>
        <end position="72"/>
    </location>
</feature>
<feature type="compositionally biased region" description="Low complexity" evidence="7">
    <location>
        <begin position="488"/>
        <end position="497"/>
    </location>
</feature>
<dbReference type="SMART" id="SM00487">
    <property type="entry name" value="DEXDc"/>
    <property type="match status" value="1"/>
</dbReference>
<dbReference type="InterPro" id="IPR050079">
    <property type="entry name" value="DEAD_box_RNA_helicase"/>
</dbReference>
<evidence type="ECO:0000256" key="2">
    <source>
        <dbReference type="ARBA" id="ARBA00022741"/>
    </source>
</evidence>
<keyword evidence="3 6" id="KW-0378">Hydrolase</keyword>
<feature type="compositionally biased region" description="Basic and acidic residues" evidence="7">
    <location>
        <begin position="114"/>
        <end position="134"/>
    </location>
</feature>
<dbReference type="PROSITE" id="PS00039">
    <property type="entry name" value="DEAD_ATP_HELICASE"/>
    <property type="match status" value="1"/>
</dbReference>
<keyword evidence="4 6" id="KW-0347">Helicase</keyword>